<dbReference type="AlphaFoldDB" id="A0AAN6SQD5"/>
<organism evidence="1 2">
    <name type="scientific">Parachaetomium inaequale</name>
    <dbReference type="NCBI Taxonomy" id="2588326"/>
    <lineage>
        <taxon>Eukaryota</taxon>
        <taxon>Fungi</taxon>
        <taxon>Dikarya</taxon>
        <taxon>Ascomycota</taxon>
        <taxon>Pezizomycotina</taxon>
        <taxon>Sordariomycetes</taxon>
        <taxon>Sordariomycetidae</taxon>
        <taxon>Sordariales</taxon>
        <taxon>Chaetomiaceae</taxon>
        <taxon>Parachaetomium</taxon>
    </lineage>
</organism>
<keyword evidence="2" id="KW-1185">Reference proteome</keyword>
<sequence length="100" mass="11065">MASYPAEVNRSWKLSAFAGGRAIDFQSRFNVRENVRGAPTSIQFSGQAPMFPTRVHCYAEADGRGMETVINVPANGKLAYPVKFKSWMVVKNGPVQNVTR</sequence>
<protein>
    <submittedName>
        <fullName evidence="1">Uncharacterized protein</fullName>
    </submittedName>
</protein>
<comment type="caution">
    <text evidence="1">The sequence shown here is derived from an EMBL/GenBank/DDBJ whole genome shotgun (WGS) entry which is preliminary data.</text>
</comment>
<dbReference type="Proteomes" id="UP001303115">
    <property type="component" value="Unassembled WGS sequence"/>
</dbReference>
<evidence type="ECO:0000313" key="2">
    <source>
        <dbReference type="Proteomes" id="UP001303115"/>
    </source>
</evidence>
<name>A0AAN6SQD5_9PEZI</name>
<dbReference type="EMBL" id="MU854433">
    <property type="protein sequence ID" value="KAK4038301.1"/>
    <property type="molecule type" value="Genomic_DNA"/>
</dbReference>
<accession>A0AAN6SQD5</accession>
<gene>
    <name evidence="1" type="ORF">C8A01DRAFT_37759</name>
</gene>
<proteinExistence type="predicted"/>
<evidence type="ECO:0000313" key="1">
    <source>
        <dbReference type="EMBL" id="KAK4038301.1"/>
    </source>
</evidence>
<reference evidence="2" key="1">
    <citation type="journal article" date="2023" name="Mol. Phylogenet. Evol.">
        <title>Genome-scale phylogeny and comparative genomics of the fungal order Sordariales.</title>
        <authorList>
            <person name="Hensen N."/>
            <person name="Bonometti L."/>
            <person name="Westerberg I."/>
            <person name="Brannstrom I.O."/>
            <person name="Guillou S."/>
            <person name="Cros-Aarteil S."/>
            <person name="Calhoun S."/>
            <person name="Haridas S."/>
            <person name="Kuo A."/>
            <person name="Mondo S."/>
            <person name="Pangilinan J."/>
            <person name="Riley R."/>
            <person name="LaButti K."/>
            <person name="Andreopoulos B."/>
            <person name="Lipzen A."/>
            <person name="Chen C."/>
            <person name="Yan M."/>
            <person name="Daum C."/>
            <person name="Ng V."/>
            <person name="Clum A."/>
            <person name="Steindorff A."/>
            <person name="Ohm R.A."/>
            <person name="Martin F."/>
            <person name="Silar P."/>
            <person name="Natvig D.O."/>
            <person name="Lalanne C."/>
            <person name="Gautier V."/>
            <person name="Ament-Velasquez S.L."/>
            <person name="Kruys A."/>
            <person name="Hutchinson M.I."/>
            <person name="Powell A.J."/>
            <person name="Barry K."/>
            <person name="Miller A.N."/>
            <person name="Grigoriev I.V."/>
            <person name="Debuchy R."/>
            <person name="Gladieux P."/>
            <person name="Hiltunen Thoren M."/>
            <person name="Johannesson H."/>
        </authorList>
    </citation>
    <scope>NUCLEOTIDE SEQUENCE [LARGE SCALE GENOMIC DNA]</scope>
    <source>
        <strain evidence="2">CBS 284.82</strain>
    </source>
</reference>